<evidence type="ECO:0000256" key="10">
    <source>
        <dbReference type="ARBA" id="ARBA00023170"/>
    </source>
</evidence>
<dbReference type="InterPro" id="IPR036942">
    <property type="entry name" value="Beta-barrel_TonB_sf"/>
</dbReference>
<dbReference type="GO" id="GO:0009279">
    <property type="term" value="C:cell outer membrane"/>
    <property type="evidence" value="ECO:0007669"/>
    <property type="project" value="UniProtKB-SubCell"/>
</dbReference>
<dbReference type="Pfam" id="PF00593">
    <property type="entry name" value="TonB_dep_Rec_b-barrel"/>
    <property type="match status" value="1"/>
</dbReference>
<keyword evidence="5 12" id="KW-0812">Transmembrane</keyword>
<keyword evidence="11 12" id="KW-0998">Cell outer membrane</keyword>
<keyword evidence="9 12" id="KW-0472">Membrane</keyword>
<keyword evidence="7" id="KW-0406">Ion transport</keyword>
<evidence type="ECO:0000259" key="16">
    <source>
        <dbReference type="Pfam" id="PF00593"/>
    </source>
</evidence>
<evidence type="ECO:0000256" key="14">
    <source>
        <dbReference type="SAM" id="MobiDB-lite"/>
    </source>
</evidence>
<comment type="subcellular location">
    <subcellularLocation>
        <location evidence="1 12">Cell outer membrane</location>
        <topology evidence="1 12">Multi-pass membrane protein</topology>
    </subcellularLocation>
</comment>
<evidence type="ECO:0000256" key="7">
    <source>
        <dbReference type="ARBA" id="ARBA00023065"/>
    </source>
</evidence>
<dbReference type="PANTHER" id="PTHR30069:SF53">
    <property type="entry name" value="COLICIN I RECEPTOR-RELATED"/>
    <property type="match status" value="1"/>
</dbReference>
<feature type="domain" description="TonB-dependent receptor-like beta-barrel" evidence="16">
    <location>
        <begin position="326"/>
        <end position="604"/>
    </location>
</feature>
<evidence type="ECO:0000256" key="8">
    <source>
        <dbReference type="ARBA" id="ARBA00023077"/>
    </source>
</evidence>
<evidence type="ECO:0000259" key="17">
    <source>
        <dbReference type="Pfam" id="PF07715"/>
    </source>
</evidence>
<evidence type="ECO:0000256" key="9">
    <source>
        <dbReference type="ARBA" id="ARBA00023136"/>
    </source>
</evidence>
<keyword evidence="3 12" id="KW-0813">Transport</keyword>
<dbReference type="Pfam" id="PF07715">
    <property type="entry name" value="Plug"/>
    <property type="match status" value="1"/>
</dbReference>
<feature type="domain" description="TonB-dependent receptor plug" evidence="17">
    <location>
        <begin position="53"/>
        <end position="157"/>
    </location>
</feature>
<dbReference type="InterPro" id="IPR012910">
    <property type="entry name" value="Plug_dom"/>
</dbReference>
<evidence type="ECO:0000313" key="18">
    <source>
        <dbReference type="Proteomes" id="UP000675920"/>
    </source>
</evidence>
<dbReference type="RefSeq" id="WP_028311063.1">
    <property type="nucleotide sequence ID" value="NZ_AXWS01000008.1"/>
</dbReference>
<reference evidence="19" key="1">
    <citation type="journal article" date="1999" name="Nat. Struct. Biol.">
        <title>Crystal structure of the outer membrane active transporter FepA from Escherichia coli.</title>
        <authorList>
            <person name="Buchanan S.K."/>
            <person name="Smith B.S."/>
            <person name="Venkatramani L."/>
            <person name="Xia D."/>
            <person name="Esser L."/>
            <person name="Palnitkar M."/>
            <person name="Chakraborty R."/>
            <person name="van der Helm D."/>
            <person name="Deisenhofer J."/>
        </authorList>
    </citation>
    <scope>NUCLEOTIDE SEQUENCE</scope>
</reference>
<dbReference type="GO" id="GO:0015889">
    <property type="term" value="P:cobalamin transport"/>
    <property type="evidence" value="ECO:0007669"/>
    <property type="project" value="TreeGrafter"/>
</dbReference>
<accession>A0A8B6X2X3</accession>
<dbReference type="AlphaFoldDB" id="A0A8B6X2X3"/>
<dbReference type="Proteomes" id="UP000675920">
    <property type="component" value="Unplaced"/>
</dbReference>
<evidence type="ECO:0000256" key="1">
    <source>
        <dbReference type="ARBA" id="ARBA00004571"/>
    </source>
</evidence>
<evidence type="ECO:0000256" key="15">
    <source>
        <dbReference type="SAM" id="SignalP"/>
    </source>
</evidence>
<evidence type="ECO:0000256" key="13">
    <source>
        <dbReference type="RuleBase" id="RU003357"/>
    </source>
</evidence>
<dbReference type="OrthoDB" id="183532at2"/>
<sequence>MHSNSSAGRLCPVAAALALLSFHAPAALAASDDSAALPQVVVTATRQPARADELIADVTVIDRAELERAEGRSLADVISRRAGVQAATTGGYGSLSSLYLRGMDGRHTLLLIDGVRYGSVSAGQPIFENLPLSAIERIEIVRGPASGLYGSDAVGGVIQIFTRAGSRQATDAAGAAGFAPNAAVTAGSAGFRSANAGFAGVAGDDGAFDWSAGVQGTRRRGQSGSNPRAPFDNWHPDNDGMSQTSGNAGFGWRISPDWRLRASAIGTRGVSDFDDGIDPAAPDASAKSHQRGQVIAASLDGSITPVWRMTVRAGSSTDVSDTYTAAQSWSLGNFRTRQDQAAIDNRFDTPVGTLLAAVEHTRQSAHKDGADFVETSRDIDAFVTGLDGRAGAHVWQLSARHDRNSQYGTQNNGTAGYGYEFLPRWRLGASVGTSFAAPSFNQLYWPVFGNPNLLPEEGRHREFSLRYAGAGHDLRVAWFGNRVRNFITSGRTPTNVPHALVTGWTASWTAHLANDLDLGATLDLIDPRNETTDAWLPRRAKRSAGINADQRIGNWSVGASLKAVDERRDTDGGGEVKLGGYTRLDLRASTQLCRDWALDARIDNAGGKRYETAYGYNTPQREVFVTLRYAMR</sequence>
<dbReference type="PANTHER" id="PTHR30069">
    <property type="entry name" value="TONB-DEPENDENT OUTER MEMBRANE RECEPTOR"/>
    <property type="match status" value="1"/>
</dbReference>
<dbReference type="InterPro" id="IPR037066">
    <property type="entry name" value="Plug_dom_sf"/>
</dbReference>
<dbReference type="PROSITE" id="PS52016">
    <property type="entry name" value="TONB_DEPENDENT_REC_3"/>
    <property type="match status" value="1"/>
</dbReference>
<keyword evidence="4 12" id="KW-1134">Transmembrane beta strand</keyword>
<evidence type="ECO:0000256" key="4">
    <source>
        <dbReference type="ARBA" id="ARBA00022452"/>
    </source>
</evidence>
<feature type="signal peptide" evidence="15">
    <location>
        <begin position="1"/>
        <end position="29"/>
    </location>
</feature>
<evidence type="ECO:0000256" key="12">
    <source>
        <dbReference type="PROSITE-ProRule" id="PRU01360"/>
    </source>
</evidence>
<dbReference type="CDD" id="cd01347">
    <property type="entry name" value="ligand_gated_channel"/>
    <property type="match status" value="1"/>
</dbReference>
<comment type="similarity">
    <text evidence="2 12 13">Belongs to the TonB-dependent receptor family.</text>
</comment>
<evidence type="ECO:0000256" key="11">
    <source>
        <dbReference type="ARBA" id="ARBA00023237"/>
    </source>
</evidence>
<name>A0A8B6X2X3_9BURK</name>
<evidence type="ECO:0000256" key="2">
    <source>
        <dbReference type="ARBA" id="ARBA00009810"/>
    </source>
</evidence>
<evidence type="ECO:0000256" key="3">
    <source>
        <dbReference type="ARBA" id="ARBA00022448"/>
    </source>
</evidence>
<dbReference type="InterPro" id="IPR000531">
    <property type="entry name" value="Beta-barrel_TonB"/>
</dbReference>
<reference evidence="19" key="2">
    <citation type="submission" date="2025-08" db="UniProtKB">
        <authorList>
            <consortium name="RefSeq"/>
        </authorList>
    </citation>
    <scope>IDENTIFICATION</scope>
</reference>
<evidence type="ECO:0000256" key="5">
    <source>
        <dbReference type="ARBA" id="ARBA00022692"/>
    </source>
</evidence>
<keyword evidence="8 13" id="KW-0798">TonB box</keyword>
<keyword evidence="18" id="KW-1185">Reference proteome</keyword>
<dbReference type="Gene3D" id="2.170.130.10">
    <property type="entry name" value="TonB-dependent receptor, plug domain"/>
    <property type="match status" value="1"/>
</dbReference>
<feature type="chain" id="PRO_5034182761" evidence="15">
    <location>
        <begin position="30"/>
        <end position="632"/>
    </location>
</feature>
<dbReference type="Gene3D" id="2.40.170.20">
    <property type="entry name" value="TonB-dependent receptor, beta-barrel domain"/>
    <property type="match status" value="1"/>
</dbReference>
<feature type="region of interest" description="Disordered" evidence="14">
    <location>
        <begin position="216"/>
        <end position="237"/>
    </location>
</feature>
<dbReference type="InterPro" id="IPR039426">
    <property type="entry name" value="TonB-dep_rcpt-like"/>
</dbReference>
<protein>
    <submittedName>
        <fullName evidence="19">TonB-dependent receptor domain-containing protein</fullName>
    </submittedName>
</protein>
<proteinExistence type="inferred from homology"/>
<keyword evidence="6 15" id="KW-0732">Signal</keyword>
<dbReference type="SUPFAM" id="SSF56935">
    <property type="entry name" value="Porins"/>
    <property type="match status" value="1"/>
</dbReference>
<keyword evidence="10 19" id="KW-0675">Receptor</keyword>
<evidence type="ECO:0000256" key="6">
    <source>
        <dbReference type="ARBA" id="ARBA00022729"/>
    </source>
</evidence>
<evidence type="ECO:0000313" key="19">
    <source>
        <dbReference type="RefSeq" id="WP_028311063.1"/>
    </source>
</evidence>
<dbReference type="GO" id="GO:0006811">
    <property type="term" value="P:monoatomic ion transport"/>
    <property type="evidence" value="ECO:0007669"/>
    <property type="project" value="UniProtKB-KW"/>
</dbReference>
<organism evidence="18 19">
    <name type="scientific">Derxia gummosa DSM 723</name>
    <dbReference type="NCBI Taxonomy" id="1121388"/>
    <lineage>
        <taxon>Bacteria</taxon>
        <taxon>Pseudomonadati</taxon>
        <taxon>Pseudomonadota</taxon>
        <taxon>Betaproteobacteria</taxon>
        <taxon>Burkholderiales</taxon>
        <taxon>Alcaligenaceae</taxon>
        <taxon>Derxia</taxon>
    </lineage>
</organism>